<dbReference type="EMBL" id="PZKL01000045">
    <property type="protein sequence ID" value="PTH79005.1"/>
    <property type="molecule type" value="Genomic_DNA"/>
</dbReference>
<evidence type="ECO:0000313" key="2">
    <source>
        <dbReference type="Proteomes" id="UP000241986"/>
    </source>
</evidence>
<protein>
    <submittedName>
        <fullName evidence="1">Uncharacterized protein</fullName>
    </submittedName>
</protein>
<gene>
    <name evidence="1" type="ORF">DAA48_21440</name>
</gene>
<dbReference type="RefSeq" id="WP_107684630.1">
    <property type="nucleotide sequence ID" value="NZ_PZKL01000045.1"/>
</dbReference>
<evidence type="ECO:0000313" key="1">
    <source>
        <dbReference type="EMBL" id="PTH79005.1"/>
    </source>
</evidence>
<dbReference type="AlphaFoldDB" id="A0A2T4MWS7"/>
<comment type="caution">
    <text evidence="1">The sequence shown here is derived from an EMBL/GenBank/DDBJ whole genome shotgun (WGS) entry which is preliminary data.</text>
</comment>
<proteinExistence type="predicted"/>
<organism evidence="1 2">
    <name type="scientific">Aeromonas veronii</name>
    <dbReference type="NCBI Taxonomy" id="654"/>
    <lineage>
        <taxon>Bacteria</taxon>
        <taxon>Pseudomonadati</taxon>
        <taxon>Pseudomonadota</taxon>
        <taxon>Gammaproteobacteria</taxon>
        <taxon>Aeromonadales</taxon>
        <taxon>Aeromonadaceae</taxon>
        <taxon>Aeromonas</taxon>
    </lineage>
</organism>
<name>A0A2T4MWS7_AERVE</name>
<dbReference type="Proteomes" id="UP000241986">
    <property type="component" value="Unassembled WGS sequence"/>
</dbReference>
<accession>A0A2T4MWS7</accession>
<reference evidence="1 2" key="1">
    <citation type="submission" date="2018-03" db="EMBL/GenBank/DDBJ databases">
        <title>Aeromonas veronii whole genome sequencing and analysis.</title>
        <authorList>
            <person name="Xie H."/>
            <person name="Liu T."/>
            <person name="Wang K."/>
        </authorList>
    </citation>
    <scope>NUCLEOTIDE SEQUENCE [LARGE SCALE GENOMIC DNA]</scope>
    <source>
        <strain evidence="1 2">XH.VA.1</strain>
    </source>
</reference>
<sequence>MSVCNPQINGNQRKISATLLSLAVLFLFTSSVALYVFGSTAKEMSAANAVIDQSVKEHLSVWSQNQPDKERAKSRVDNYYSCLGMRVLMLKSASVTPTFCMPGTKDDSFELAIKNAVMSAKTESKHKEKRLGFYYDPI</sequence>